<evidence type="ECO:0000313" key="3">
    <source>
        <dbReference type="Proteomes" id="UP000327013"/>
    </source>
</evidence>
<dbReference type="Proteomes" id="UP000327013">
    <property type="component" value="Chromosome 7"/>
</dbReference>
<evidence type="ECO:0000313" key="2">
    <source>
        <dbReference type="EMBL" id="KAE8099063.1"/>
    </source>
</evidence>
<protein>
    <submittedName>
        <fullName evidence="2">Uncharacterized protein</fullName>
    </submittedName>
</protein>
<proteinExistence type="predicted"/>
<dbReference type="EMBL" id="CM017327">
    <property type="protein sequence ID" value="KAE8099063.1"/>
    <property type="molecule type" value="Genomic_DNA"/>
</dbReference>
<name>A0A5N6RJ46_9ROSI</name>
<gene>
    <name evidence="2" type="ORF">FH972_017073</name>
</gene>
<evidence type="ECO:0000256" key="1">
    <source>
        <dbReference type="SAM" id="MobiDB-lite"/>
    </source>
</evidence>
<reference evidence="2 3" key="1">
    <citation type="submission" date="2019-06" db="EMBL/GenBank/DDBJ databases">
        <title>A chromosomal-level reference genome of Carpinus fangiana (Coryloideae, Betulaceae).</title>
        <authorList>
            <person name="Yang X."/>
            <person name="Wang Z."/>
            <person name="Zhang L."/>
            <person name="Hao G."/>
            <person name="Liu J."/>
            <person name="Yang Y."/>
        </authorList>
    </citation>
    <scope>NUCLEOTIDE SEQUENCE [LARGE SCALE GENOMIC DNA]</scope>
    <source>
        <strain evidence="2">Cfa_2016G</strain>
        <tissue evidence="2">Leaf</tissue>
    </source>
</reference>
<keyword evidence="3" id="KW-1185">Reference proteome</keyword>
<feature type="region of interest" description="Disordered" evidence="1">
    <location>
        <begin position="34"/>
        <end position="60"/>
    </location>
</feature>
<sequence>MESGTGRLANVRSWIWRISLAGSGEEAVEVKVPGEVGDQEEAEDPTQISSGSGDELVDGRRGLGKWEGRLMATTNEVRME</sequence>
<accession>A0A5N6RJ46</accession>
<dbReference type="AlphaFoldDB" id="A0A5N6RJ46"/>
<organism evidence="2 3">
    <name type="scientific">Carpinus fangiana</name>
    <dbReference type="NCBI Taxonomy" id="176857"/>
    <lineage>
        <taxon>Eukaryota</taxon>
        <taxon>Viridiplantae</taxon>
        <taxon>Streptophyta</taxon>
        <taxon>Embryophyta</taxon>
        <taxon>Tracheophyta</taxon>
        <taxon>Spermatophyta</taxon>
        <taxon>Magnoliopsida</taxon>
        <taxon>eudicotyledons</taxon>
        <taxon>Gunneridae</taxon>
        <taxon>Pentapetalae</taxon>
        <taxon>rosids</taxon>
        <taxon>fabids</taxon>
        <taxon>Fagales</taxon>
        <taxon>Betulaceae</taxon>
        <taxon>Carpinus</taxon>
    </lineage>
</organism>